<evidence type="ECO:0000256" key="3">
    <source>
        <dbReference type="ARBA" id="ARBA00023136"/>
    </source>
</evidence>
<reference evidence="7" key="1">
    <citation type="submission" date="2015-02" db="EMBL/GenBank/DDBJ databases">
        <authorList>
            <person name="Gon?alves P."/>
        </authorList>
    </citation>
    <scope>NUCLEOTIDE SEQUENCE [LARGE SCALE GENOMIC DNA]</scope>
</reference>
<keyword evidence="7" id="KW-1185">Reference proteome</keyword>
<dbReference type="GO" id="GO:0016020">
    <property type="term" value="C:membrane"/>
    <property type="evidence" value="ECO:0007669"/>
    <property type="project" value="UniProtKB-SubCell"/>
</dbReference>
<feature type="compositionally biased region" description="Low complexity" evidence="5">
    <location>
        <begin position="91"/>
        <end position="108"/>
    </location>
</feature>
<feature type="non-terminal residue" evidence="6">
    <location>
        <position position="1"/>
    </location>
</feature>
<keyword evidence="4" id="KW-0813">Transport</keyword>
<evidence type="ECO:0000313" key="6">
    <source>
        <dbReference type="EMBL" id="CEQ41681.1"/>
    </source>
</evidence>
<keyword evidence="4" id="KW-0186">Copper</keyword>
<dbReference type="OrthoDB" id="161814at2759"/>
<evidence type="ECO:0000313" key="7">
    <source>
        <dbReference type="Proteomes" id="UP000243876"/>
    </source>
</evidence>
<keyword evidence="4" id="KW-0187">Copper transport</keyword>
<dbReference type="Pfam" id="PF04145">
    <property type="entry name" value="Ctr"/>
    <property type="match status" value="1"/>
</dbReference>
<dbReference type="Proteomes" id="UP000243876">
    <property type="component" value="Unassembled WGS sequence"/>
</dbReference>
<dbReference type="EMBL" id="CENE01000016">
    <property type="protein sequence ID" value="CEQ41681.1"/>
    <property type="molecule type" value="Genomic_DNA"/>
</dbReference>
<proteinExistence type="inferred from homology"/>
<keyword evidence="2 4" id="KW-1133">Transmembrane helix</keyword>
<protein>
    <recommendedName>
        <fullName evidence="4">Copper transport protein</fullName>
    </recommendedName>
</protein>
<keyword evidence="4" id="KW-0406">Ion transport</keyword>
<dbReference type="AlphaFoldDB" id="A0A0D6EPA7"/>
<keyword evidence="1 4" id="KW-0812">Transmembrane</keyword>
<dbReference type="InterPro" id="IPR007274">
    <property type="entry name" value="Cop_transporter"/>
</dbReference>
<comment type="subcellular location">
    <subcellularLocation>
        <location evidence="4">Membrane</location>
        <topology evidence="4">Multi-pass membrane protein</topology>
    </subcellularLocation>
</comment>
<evidence type="ECO:0000256" key="5">
    <source>
        <dbReference type="SAM" id="MobiDB-lite"/>
    </source>
</evidence>
<comment type="similarity">
    <text evidence="4">Belongs to the copper transporter (Ctr) (TC 1.A.56) family. SLC31A subfamily.</text>
</comment>
<dbReference type="GO" id="GO:0005375">
    <property type="term" value="F:copper ion transmembrane transporter activity"/>
    <property type="evidence" value="ECO:0007669"/>
    <property type="project" value="UniProtKB-UniRule"/>
</dbReference>
<evidence type="ECO:0000256" key="2">
    <source>
        <dbReference type="ARBA" id="ARBA00022989"/>
    </source>
</evidence>
<feature type="transmembrane region" description="Helical" evidence="4">
    <location>
        <begin position="52"/>
        <end position="73"/>
    </location>
</feature>
<feature type="transmembrane region" description="Helical" evidence="4">
    <location>
        <begin position="185"/>
        <end position="204"/>
    </location>
</feature>
<accession>A0A0D6EPA7</accession>
<evidence type="ECO:0000256" key="1">
    <source>
        <dbReference type="ARBA" id="ARBA00022692"/>
    </source>
</evidence>
<gene>
    <name evidence="6" type="primary">SPOSA6832_03423</name>
</gene>
<sequence>MDHGGMDHGGHGGHMPDSSHSMPCKMSMLWNTDPMGVCLVFPSLQITGQASLVGYLLFIAGISILCEYLRLILASFDRQLRSQLRGGAFNPPSASTSAASGTGTSPRLGMGLGVGTPGGRRVTGFGDGSDEALLAGRGRFWAVMRVLSVAASSLKDRRRVKLIRLGQFRRDDRLLPWSLQMRRSLGYVAHVALTFYIMLLVMSYNAQIISAILIGAFVGHLTFQRNFDLGVGATDEDGKGLACH</sequence>
<dbReference type="PANTHER" id="PTHR12483:SF115">
    <property type="entry name" value="COPPER TRANSPORT PROTEIN"/>
    <property type="match status" value="1"/>
</dbReference>
<evidence type="ECO:0000256" key="4">
    <source>
        <dbReference type="RuleBase" id="RU367022"/>
    </source>
</evidence>
<name>A0A0D6EPA7_SPOSA</name>
<keyword evidence="3 4" id="KW-0472">Membrane</keyword>
<dbReference type="PANTHER" id="PTHR12483">
    <property type="entry name" value="SOLUTE CARRIER FAMILY 31 COPPER TRANSPORTERS"/>
    <property type="match status" value="1"/>
</dbReference>
<organism evidence="6 7">
    <name type="scientific">Sporidiobolus salmonicolor</name>
    <name type="common">Yeast-like fungus</name>
    <name type="synonym">Sporobolomyces salmonicolor</name>
    <dbReference type="NCBI Taxonomy" id="5005"/>
    <lineage>
        <taxon>Eukaryota</taxon>
        <taxon>Fungi</taxon>
        <taxon>Dikarya</taxon>
        <taxon>Basidiomycota</taxon>
        <taxon>Pucciniomycotina</taxon>
        <taxon>Microbotryomycetes</taxon>
        <taxon>Sporidiobolales</taxon>
        <taxon>Sporidiobolaceae</taxon>
        <taxon>Sporobolomyces</taxon>
    </lineage>
</organism>
<feature type="region of interest" description="Disordered" evidence="5">
    <location>
        <begin position="87"/>
        <end position="108"/>
    </location>
</feature>